<feature type="domain" description="Shikimate dehydrogenase substrate binding N-terminal" evidence="9">
    <location>
        <begin position="14"/>
        <end position="96"/>
    </location>
</feature>
<dbReference type="GO" id="GO:0005829">
    <property type="term" value="C:cytosol"/>
    <property type="evidence" value="ECO:0007669"/>
    <property type="project" value="TreeGrafter"/>
</dbReference>
<dbReference type="PANTHER" id="PTHR21089:SF1">
    <property type="entry name" value="BIFUNCTIONAL 3-DEHYDROQUINATE DEHYDRATASE_SHIKIMATE DEHYDROGENASE, CHLOROPLASTIC"/>
    <property type="match status" value="1"/>
</dbReference>
<dbReference type="InterPro" id="IPR041121">
    <property type="entry name" value="SDH_C"/>
</dbReference>
<evidence type="ECO:0000256" key="3">
    <source>
        <dbReference type="ARBA" id="ARBA00022857"/>
    </source>
</evidence>
<evidence type="ECO:0000256" key="5">
    <source>
        <dbReference type="ARBA" id="ARBA00023141"/>
    </source>
</evidence>
<dbReference type="InterPro" id="IPR006151">
    <property type="entry name" value="Shikm_DH/Glu-tRNA_Rdtase"/>
</dbReference>
<evidence type="ECO:0000313" key="12">
    <source>
        <dbReference type="Proteomes" id="UP000249725"/>
    </source>
</evidence>
<proteinExistence type="inferred from homology"/>
<evidence type="ECO:0000256" key="7">
    <source>
        <dbReference type="HAMAP-Rule" id="MF_00222"/>
    </source>
</evidence>
<feature type="binding site" evidence="7">
    <location>
        <begin position="22"/>
        <end position="24"/>
    </location>
    <ligand>
        <name>shikimate</name>
        <dbReference type="ChEBI" id="CHEBI:36208"/>
    </ligand>
</feature>
<dbReference type="Gene3D" id="3.40.50.720">
    <property type="entry name" value="NAD(P)-binding Rossmann-like Domain"/>
    <property type="match status" value="1"/>
</dbReference>
<dbReference type="RefSeq" id="WP_111513770.1">
    <property type="nucleotide sequence ID" value="NZ_QFYR01000001.1"/>
</dbReference>
<feature type="binding site" evidence="7">
    <location>
        <position position="69"/>
    </location>
    <ligand>
        <name>shikimate</name>
        <dbReference type="ChEBI" id="CHEBI:36208"/>
    </ligand>
</feature>
<name>A0A328AWT2_9CAUL</name>
<reference evidence="12" key="1">
    <citation type="submission" date="2018-05" db="EMBL/GenBank/DDBJ databases">
        <authorList>
            <person name="Li X."/>
        </authorList>
    </citation>
    <scope>NUCLEOTIDE SEQUENCE [LARGE SCALE GENOMIC DNA]</scope>
    <source>
        <strain evidence="12">YIM 73061</strain>
    </source>
</reference>
<dbReference type="Pfam" id="PF01488">
    <property type="entry name" value="Shikimate_DH"/>
    <property type="match status" value="1"/>
</dbReference>
<protein>
    <recommendedName>
        <fullName evidence="2 7">Shikimate dehydrogenase (NADP(+))</fullName>
        <shortName evidence="7">SDH</shortName>
        <ecNumber evidence="2 7">1.1.1.25</ecNumber>
    </recommendedName>
</protein>
<comment type="caution">
    <text evidence="11">The sequence shown here is derived from an EMBL/GenBank/DDBJ whole genome shotgun (WGS) entry which is preliminary data.</text>
</comment>
<dbReference type="UniPathway" id="UPA00053">
    <property type="reaction ID" value="UER00087"/>
</dbReference>
<evidence type="ECO:0000259" key="10">
    <source>
        <dbReference type="Pfam" id="PF18317"/>
    </source>
</evidence>
<evidence type="ECO:0000256" key="6">
    <source>
        <dbReference type="ARBA" id="ARBA00049442"/>
    </source>
</evidence>
<comment type="caution">
    <text evidence="7">Lacks conserved residue(s) required for the propagation of feature annotation.</text>
</comment>
<comment type="subunit">
    <text evidence="7">Homodimer.</text>
</comment>
<sequence length="292" mass="29609">MSPKITGATRVAGIAGNPVIHSLSPLIHNAWIEAAGLDAVYVPFAPQADDFVRFAEGLRGGSVRGLNITMPFKEAALSVANQASQRATLAGAANLIVFNADGTIVADNVDGLGLLEAFAAQAPGVDVTSGPVVVIGAGGAARGAAAAFAQAGCPEVRVVNRTLARAEMIAGALGEQARAFALSDCEKAFDGARAVVNATSAGLAGQEGLSVPLEATPVDCAVMDMVYKPLITPFLQRAQALRRPTVDGLEMLVRQAIPSFEALFGAPPPASVDARAICLEAIGAAAEAKAAE</sequence>
<feature type="domain" description="Quinate/shikimate 5-dehydrogenase/glutamyl-tRNA reductase" evidence="8">
    <location>
        <begin position="127"/>
        <end position="201"/>
    </location>
</feature>
<evidence type="ECO:0000259" key="9">
    <source>
        <dbReference type="Pfam" id="PF08501"/>
    </source>
</evidence>
<feature type="binding site" evidence="7">
    <location>
        <position position="110"/>
    </location>
    <ligand>
        <name>shikimate</name>
        <dbReference type="ChEBI" id="CHEBI:36208"/>
    </ligand>
</feature>
<comment type="function">
    <text evidence="7">Involved in the biosynthesis of the chorismate, which leads to the biosynthesis of aromatic amino acids. Catalyzes the reversible NADPH linked reduction of 3-dehydroshikimate (DHSA) to yield shikimate (SA).</text>
</comment>
<keyword evidence="4 7" id="KW-0560">Oxidoreductase</keyword>
<feature type="binding site" evidence="7">
    <location>
        <position position="255"/>
    </location>
    <ligand>
        <name>shikimate</name>
        <dbReference type="ChEBI" id="CHEBI:36208"/>
    </ligand>
</feature>
<feature type="binding site" evidence="7">
    <location>
        <begin position="136"/>
        <end position="140"/>
    </location>
    <ligand>
        <name>NADP(+)</name>
        <dbReference type="ChEBI" id="CHEBI:58349"/>
    </ligand>
</feature>
<evidence type="ECO:0000259" key="8">
    <source>
        <dbReference type="Pfam" id="PF01488"/>
    </source>
</evidence>
<comment type="pathway">
    <text evidence="1 7">Metabolic intermediate biosynthesis; chorismate biosynthesis; chorismate from D-erythrose 4-phosphate and phosphoenolpyruvate: step 4/7.</text>
</comment>
<dbReference type="GO" id="GO:0004764">
    <property type="term" value="F:shikimate 3-dehydrogenase (NADP+) activity"/>
    <property type="evidence" value="ECO:0007669"/>
    <property type="project" value="UniProtKB-UniRule"/>
</dbReference>
<dbReference type="EC" id="1.1.1.25" evidence="2 7"/>
<evidence type="ECO:0000256" key="2">
    <source>
        <dbReference type="ARBA" id="ARBA00012962"/>
    </source>
</evidence>
<dbReference type="InterPro" id="IPR046346">
    <property type="entry name" value="Aminoacid_DH-like_N_sf"/>
</dbReference>
<feature type="domain" description="SDH C-terminal" evidence="10">
    <location>
        <begin position="248"/>
        <end position="276"/>
    </location>
</feature>
<dbReference type="GO" id="GO:0050661">
    <property type="term" value="F:NADP binding"/>
    <property type="evidence" value="ECO:0007669"/>
    <property type="project" value="TreeGrafter"/>
</dbReference>
<keyword evidence="3 7" id="KW-0521">NADP</keyword>
<comment type="catalytic activity">
    <reaction evidence="6 7">
        <text>shikimate + NADP(+) = 3-dehydroshikimate + NADPH + H(+)</text>
        <dbReference type="Rhea" id="RHEA:17737"/>
        <dbReference type="ChEBI" id="CHEBI:15378"/>
        <dbReference type="ChEBI" id="CHEBI:16630"/>
        <dbReference type="ChEBI" id="CHEBI:36208"/>
        <dbReference type="ChEBI" id="CHEBI:57783"/>
        <dbReference type="ChEBI" id="CHEBI:58349"/>
        <dbReference type="EC" id="1.1.1.25"/>
    </reaction>
</comment>
<dbReference type="GO" id="GO:0009073">
    <property type="term" value="P:aromatic amino acid family biosynthetic process"/>
    <property type="evidence" value="ECO:0007669"/>
    <property type="project" value="UniProtKB-KW"/>
</dbReference>
<feature type="binding site" evidence="7">
    <location>
        <position position="227"/>
    </location>
    <ligand>
        <name>shikimate</name>
        <dbReference type="ChEBI" id="CHEBI:36208"/>
    </ligand>
</feature>
<keyword evidence="12" id="KW-1185">Reference proteome</keyword>
<dbReference type="GO" id="GO:0019632">
    <property type="term" value="P:shikimate metabolic process"/>
    <property type="evidence" value="ECO:0007669"/>
    <property type="project" value="TreeGrafter"/>
</dbReference>
<keyword evidence="5 7" id="KW-0057">Aromatic amino acid biosynthesis</keyword>
<evidence type="ECO:0000256" key="4">
    <source>
        <dbReference type="ARBA" id="ARBA00023002"/>
    </source>
</evidence>
<dbReference type="Pfam" id="PF18317">
    <property type="entry name" value="SDH_C"/>
    <property type="match status" value="1"/>
</dbReference>
<feature type="binding site" evidence="7">
    <location>
        <position position="94"/>
    </location>
    <ligand>
        <name>shikimate</name>
        <dbReference type="ChEBI" id="CHEBI:36208"/>
    </ligand>
</feature>
<dbReference type="SUPFAM" id="SSF53223">
    <property type="entry name" value="Aminoacid dehydrogenase-like, N-terminal domain"/>
    <property type="match status" value="1"/>
</dbReference>
<accession>A0A328AWT2</accession>
<dbReference type="InterPro" id="IPR022893">
    <property type="entry name" value="Shikimate_DH_fam"/>
</dbReference>
<dbReference type="EMBL" id="QFYR01000001">
    <property type="protein sequence ID" value="RAK57318.1"/>
    <property type="molecule type" value="Genomic_DNA"/>
</dbReference>
<dbReference type="OrthoDB" id="9792692at2"/>
<dbReference type="InterPro" id="IPR036291">
    <property type="entry name" value="NAD(P)-bd_dom_sf"/>
</dbReference>
<dbReference type="Gene3D" id="3.40.50.10860">
    <property type="entry name" value="Leucine Dehydrogenase, chain A, domain 1"/>
    <property type="match status" value="1"/>
</dbReference>
<dbReference type="Pfam" id="PF08501">
    <property type="entry name" value="Shikimate_dh_N"/>
    <property type="match status" value="1"/>
</dbReference>
<dbReference type="HAMAP" id="MF_00222">
    <property type="entry name" value="Shikimate_DH_AroE"/>
    <property type="match status" value="1"/>
</dbReference>
<comment type="similarity">
    <text evidence="7">Belongs to the shikimate dehydrogenase family.</text>
</comment>
<dbReference type="PANTHER" id="PTHR21089">
    <property type="entry name" value="SHIKIMATE DEHYDROGENASE"/>
    <property type="match status" value="1"/>
</dbReference>
<evidence type="ECO:0000313" key="11">
    <source>
        <dbReference type="EMBL" id="RAK57318.1"/>
    </source>
</evidence>
<feature type="binding site" evidence="7">
    <location>
        <position position="248"/>
    </location>
    <ligand>
        <name>NADP(+)</name>
        <dbReference type="ChEBI" id="CHEBI:58349"/>
    </ligand>
</feature>
<dbReference type="AlphaFoldDB" id="A0A328AWT2"/>
<dbReference type="GO" id="GO:0009423">
    <property type="term" value="P:chorismate biosynthetic process"/>
    <property type="evidence" value="ECO:0007669"/>
    <property type="project" value="UniProtKB-UniRule"/>
</dbReference>
<feature type="binding site" evidence="7">
    <location>
        <begin position="160"/>
        <end position="165"/>
    </location>
    <ligand>
        <name>NADP(+)</name>
        <dbReference type="ChEBI" id="CHEBI:58349"/>
    </ligand>
</feature>
<dbReference type="GO" id="GO:0008652">
    <property type="term" value="P:amino acid biosynthetic process"/>
    <property type="evidence" value="ECO:0007669"/>
    <property type="project" value="UniProtKB-KW"/>
</dbReference>
<feature type="binding site" evidence="7">
    <location>
        <position position="225"/>
    </location>
    <ligand>
        <name>NADP(+)</name>
        <dbReference type="ChEBI" id="CHEBI:58349"/>
    </ligand>
</feature>
<keyword evidence="7" id="KW-0028">Amino-acid biosynthesis</keyword>
<gene>
    <name evidence="7" type="primary">aroE</name>
    <name evidence="11" type="ORF">DJ018_05065</name>
</gene>
<dbReference type="InterPro" id="IPR013708">
    <property type="entry name" value="Shikimate_DH-bd_N"/>
</dbReference>
<dbReference type="SUPFAM" id="SSF51735">
    <property type="entry name" value="NAD(P)-binding Rossmann-fold domains"/>
    <property type="match status" value="1"/>
</dbReference>
<feature type="active site" description="Proton acceptor" evidence="7">
    <location>
        <position position="73"/>
    </location>
</feature>
<evidence type="ECO:0000256" key="1">
    <source>
        <dbReference type="ARBA" id="ARBA00004871"/>
    </source>
</evidence>
<dbReference type="CDD" id="cd01065">
    <property type="entry name" value="NAD_bind_Shikimate_DH"/>
    <property type="match status" value="1"/>
</dbReference>
<organism evidence="11 12">
    <name type="scientific">Phenylobacterium deserti</name>
    <dbReference type="NCBI Taxonomy" id="1914756"/>
    <lineage>
        <taxon>Bacteria</taxon>
        <taxon>Pseudomonadati</taxon>
        <taxon>Pseudomonadota</taxon>
        <taxon>Alphaproteobacteria</taxon>
        <taxon>Caulobacterales</taxon>
        <taxon>Caulobacteraceae</taxon>
        <taxon>Phenylobacterium</taxon>
    </lineage>
</organism>
<dbReference type="Proteomes" id="UP000249725">
    <property type="component" value="Unassembled WGS sequence"/>
</dbReference>